<evidence type="ECO:0000313" key="2">
    <source>
        <dbReference type="EMBL" id="KAJ9598603.1"/>
    </source>
</evidence>
<keyword evidence="3" id="KW-1185">Reference proteome</keyword>
<dbReference type="EMBL" id="JASPKZ010001204">
    <property type="protein sequence ID" value="KAJ9598603.1"/>
    <property type="molecule type" value="Genomic_DNA"/>
</dbReference>
<gene>
    <name evidence="2" type="ORF">L9F63_010732</name>
</gene>
<reference evidence="2" key="1">
    <citation type="journal article" date="2023" name="IScience">
        <title>Live-bearing cockroach genome reveals convergent evolutionary mechanisms linked to viviparity in insects and beyond.</title>
        <authorList>
            <person name="Fouks B."/>
            <person name="Harrison M.C."/>
            <person name="Mikhailova A.A."/>
            <person name="Marchal E."/>
            <person name="English S."/>
            <person name="Carruthers M."/>
            <person name="Jennings E.C."/>
            <person name="Chiamaka E.L."/>
            <person name="Frigard R.A."/>
            <person name="Pippel M."/>
            <person name="Attardo G.M."/>
            <person name="Benoit J.B."/>
            <person name="Bornberg-Bauer E."/>
            <person name="Tobe S.S."/>
        </authorList>
    </citation>
    <scope>NUCLEOTIDE SEQUENCE</scope>
    <source>
        <strain evidence="2">Stay&amp;Tobe</strain>
    </source>
</reference>
<dbReference type="AlphaFoldDB" id="A0AAD8EQ72"/>
<protein>
    <submittedName>
        <fullName evidence="2">Uncharacterized protein</fullName>
    </submittedName>
</protein>
<comment type="caution">
    <text evidence="2">The sequence shown here is derived from an EMBL/GenBank/DDBJ whole genome shotgun (WGS) entry which is preliminary data.</text>
</comment>
<reference evidence="2" key="2">
    <citation type="submission" date="2023-05" db="EMBL/GenBank/DDBJ databases">
        <authorList>
            <person name="Fouks B."/>
        </authorList>
    </citation>
    <scope>NUCLEOTIDE SEQUENCE</scope>
    <source>
        <strain evidence="2">Stay&amp;Tobe</strain>
        <tissue evidence="2">Testes</tissue>
    </source>
</reference>
<evidence type="ECO:0000256" key="1">
    <source>
        <dbReference type="SAM" id="MobiDB-lite"/>
    </source>
</evidence>
<evidence type="ECO:0000313" key="3">
    <source>
        <dbReference type="Proteomes" id="UP001233999"/>
    </source>
</evidence>
<proteinExistence type="predicted"/>
<feature type="non-terminal residue" evidence="2">
    <location>
        <position position="116"/>
    </location>
</feature>
<name>A0AAD8EQ72_DIPPU</name>
<organism evidence="2 3">
    <name type="scientific">Diploptera punctata</name>
    <name type="common">Pacific beetle cockroach</name>
    <dbReference type="NCBI Taxonomy" id="6984"/>
    <lineage>
        <taxon>Eukaryota</taxon>
        <taxon>Metazoa</taxon>
        <taxon>Ecdysozoa</taxon>
        <taxon>Arthropoda</taxon>
        <taxon>Hexapoda</taxon>
        <taxon>Insecta</taxon>
        <taxon>Pterygota</taxon>
        <taxon>Neoptera</taxon>
        <taxon>Polyneoptera</taxon>
        <taxon>Dictyoptera</taxon>
        <taxon>Blattodea</taxon>
        <taxon>Blaberoidea</taxon>
        <taxon>Blaberidae</taxon>
        <taxon>Diplopterinae</taxon>
        <taxon>Diploptera</taxon>
    </lineage>
</organism>
<feature type="non-terminal residue" evidence="2">
    <location>
        <position position="1"/>
    </location>
</feature>
<sequence>VHLLREKLELCNKDGAHATVVHLDSPRSGRPTTAAIPQNFNISYGAVLYDIVHENLKFRKESSQVMSRGRTTTRPKQSRHQWSGNMLVPLCGSEISSTQMATLQPNGLLRTGHIET</sequence>
<accession>A0AAD8EQ72</accession>
<feature type="region of interest" description="Disordered" evidence="1">
    <location>
        <begin position="63"/>
        <end position="83"/>
    </location>
</feature>
<dbReference type="Proteomes" id="UP001233999">
    <property type="component" value="Unassembled WGS sequence"/>
</dbReference>